<dbReference type="PANTHER" id="PTHR43462:SF1">
    <property type="entry name" value="ALANYL-TRNA EDITING PROTEIN AARSD1"/>
    <property type="match status" value="1"/>
</dbReference>
<dbReference type="InterPro" id="IPR003156">
    <property type="entry name" value="DHHA1_dom"/>
</dbReference>
<keyword evidence="3" id="KW-0479">Metal-binding</keyword>
<dbReference type="InterPro" id="IPR018165">
    <property type="entry name" value="Ala-tRNA-synth_IIc_core"/>
</dbReference>
<dbReference type="SMART" id="SM00863">
    <property type="entry name" value="tRNA_SAD"/>
    <property type="match status" value="1"/>
</dbReference>
<organism evidence="7 8">
    <name type="scientific">Anoxybacteroides rupiense</name>
    <dbReference type="NCBI Taxonomy" id="311460"/>
    <lineage>
        <taxon>Bacteria</taxon>
        <taxon>Bacillati</taxon>
        <taxon>Bacillota</taxon>
        <taxon>Bacilli</taxon>
        <taxon>Bacillales</taxon>
        <taxon>Anoxybacillaceae</taxon>
        <taxon>Anoxybacteroides</taxon>
    </lineage>
</organism>
<dbReference type="InterPro" id="IPR012947">
    <property type="entry name" value="tRNA_SAD"/>
</dbReference>
<evidence type="ECO:0000259" key="6">
    <source>
        <dbReference type="PROSITE" id="PS50860"/>
    </source>
</evidence>
<dbReference type="RefSeq" id="WP_328217618.1">
    <property type="nucleotide sequence ID" value="NZ_JARTLI010000005.1"/>
</dbReference>
<proteinExistence type="predicted"/>
<comment type="subcellular location">
    <subcellularLocation>
        <location evidence="2">Cytoplasm</location>
    </subcellularLocation>
</comment>
<dbReference type="EMBL" id="JARTLI010000005">
    <property type="protein sequence ID" value="MED5051411.1"/>
    <property type="molecule type" value="Genomic_DNA"/>
</dbReference>
<reference evidence="7 8" key="1">
    <citation type="submission" date="2023-03" db="EMBL/GenBank/DDBJ databases">
        <title>Bacillus Genome Sequencing.</title>
        <authorList>
            <person name="Dunlap C."/>
        </authorList>
    </citation>
    <scope>NUCLEOTIDE SEQUENCE [LARGE SCALE GENOMIC DNA]</scope>
    <source>
        <strain evidence="7 8">NRS-38</strain>
    </source>
</reference>
<accession>A0ABD5IVF5</accession>
<dbReference type="GO" id="GO:0002161">
    <property type="term" value="F:aminoacyl-tRNA deacylase activity"/>
    <property type="evidence" value="ECO:0007669"/>
    <property type="project" value="UniProtKB-ARBA"/>
</dbReference>
<dbReference type="AlphaFoldDB" id="A0ABD5IVF5"/>
<feature type="coiled-coil region" evidence="5">
    <location>
        <begin position="251"/>
        <end position="285"/>
    </location>
</feature>
<dbReference type="PROSITE" id="PS50860">
    <property type="entry name" value="AA_TRNA_LIGASE_II_ALA"/>
    <property type="match status" value="1"/>
</dbReference>
<dbReference type="InterPro" id="IPR009000">
    <property type="entry name" value="Transl_B-barrel_sf"/>
</dbReference>
<keyword evidence="5" id="KW-0175">Coiled coil</keyword>
<evidence type="ECO:0000256" key="1">
    <source>
        <dbReference type="ARBA" id="ARBA00001947"/>
    </source>
</evidence>
<dbReference type="GO" id="GO:0046872">
    <property type="term" value="F:metal ion binding"/>
    <property type="evidence" value="ECO:0007669"/>
    <property type="project" value="UniProtKB-KW"/>
</dbReference>
<feature type="domain" description="Alanyl-transfer RNA synthetases family profile" evidence="6">
    <location>
        <begin position="1"/>
        <end position="235"/>
    </location>
</feature>
<comment type="caution">
    <text evidence="7">The sequence shown here is derived from an EMBL/GenBank/DDBJ whole genome shotgun (WGS) entry which is preliminary data.</text>
</comment>
<name>A0ABD5IVF5_9BACL</name>
<dbReference type="PANTHER" id="PTHR43462">
    <property type="entry name" value="ALANYL-TRNA EDITING PROTEIN"/>
    <property type="match status" value="1"/>
</dbReference>
<gene>
    <name evidence="7" type="ORF">P9850_05995</name>
</gene>
<dbReference type="Gene3D" id="3.10.310.40">
    <property type="match status" value="1"/>
</dbReference>
<dbReference type="Pfam" id="PF02272">
    <property type="entry name" value="DHHA1"/>
    <property type="match status" value="1"/>
</dbReference>
<evidence type="ECO:0000313" key="7">
    <source>
        <dbReference type="EMBL" id="MED5051411.1"/>
    </source>
</evidence>
<sequence>MTVKLYYTSPSITSWKTTITSSQKDGDTYIVTLAETAFYPEGGGQPSDCGTIEAIPVMDVFEENGEVYHRLSSLPASSSVHCEIDAQRRWDHTQQHSGQHLLSAVCIELLDAHTKSFHLGRDIVSIDLDTPALSEQQLLAIEDQANMLIYNNIPIKTYYVSQEEAKKLPFRKLPELDGDIRVIEIQGIDISACCGTHVSRTGEIGIIKLLKTEKHRGMTRLFFKCGRRALDDYQTSHRLLTSLSQHFGAHREMLANVLYKLEAENKEYQKQLQHMKQMMARIEAEGIVQEANDSSIVFRIYEDLSSKDLQIIASEVVTHYQKTAILATKAESRLIIVKSPSHSFHAGNVLKQQLEATNGKGGGNDRQAQAVFPTNDELISFIQQLQNGLSTHT</sequence>
<dbReference type="Gene3D" id="3.30.980.10">
    <property type="entry name" value="Threonyl-trna Synthetase, Chain A, domain 2"/>
    <property type="match status" value="1"/>
</dbReference>
<evidence type="ECO:0000256" key="4">
    <source>
        <dbReference type="ARBA" id="ARBA00022833"/>
    </source>
</evidence>
<dbReference type="Gene3D" id="2.40.30.130">
    <property type="match status" value="1"/>
</dbReference>
<dbReference type="InterPro" id="IPR018163">
    <property type="entry name" value="Thr/Ala-tRNA-synth_IIc_edit"/>
</dbReference>
<comment type="cofactor">
    <cofactor evidence="1">
        <name>Zn(2+)</name>
        <dbReference type="ChEBI" id="CHEBI:29105"/>
    </cofactor>
</comment>
<protein>
    <submittedName>
        <fullName evidence="7">DHHA1 domain-containing protein</fullName>
    </submittedName>
</protein>
<dbReference type="Pfam" id="PF07973">
    <property type="entry name" value="tRNA_SAD"/>
    <property type="match status" value="1"/>
</dbReference>
<evidence type="ECO:0000256" key="3">
    <source>
        <dbReference type="ARBA" id="ARBA00022723"/>
    </source>
</evidence>
<keyword evidence="4" id="KW-0862">Zinc</keyword>
<dbReference type="SUPFAM" id="SSF50447">
    <property type="entry name" value="Translation proteins"/>
    <property type="match status" value="1"/>
</dbReference>
<evidence type="ECO:0000313" key="8">
    <source>
        <dbReference type="Proteomes" id="UP001339962"/>
    </source>
</evidence>
<dbReference type="SUPFAM" id="SSF55186">
    <property type="entry name" value="ThrRS/AlaRS common domain"/>
    <property type="match status" value="1"/>
</dbReference>
<evidence type="ECO:0000256" key="2">
    <source>
        <dbReference type="ARBA" id="ARBA00004496"/>
    </source>
</evidence>
<dbReference type="InterPro" id="IPR051335">
    <property type="entry name" value="Alanyl-tRNA_Editing_Enzymes"/>
</dbReference>
<dbReference type="GO" id="GO:0005737">
    <property type="term" value="C:cytoplasm"/>
    <property type="evidence" value="ECO:0007669"/>
    <property type="project" value="UniProtKB-SubCell"/>
</dbReference>
<dbReference type="Proteomes" id="UP001339962">
    <property type="component" value="Unassembled WGS sequence"/>
</dbReference>
<evidence type="ECO:0000256" key="5">
    <source>
        <dbReference type="SAM" id="Coils"/>
    </source>
</evidence>